<evidence type="ECO:0008006" key="11">
    <source>
        <dbReference type="Google" id="ProtNLM"/>
    </source>
</evidence>
<dbReference type="InterPro" id="IPR011635">
    <property type="entry name" value="CARDB"/>
</dbReference>
<dbReference type="InterPro" id="IPR028994">
    <property type="entry name" value="Integrin_alpha_N"/>
</dbReference>
<feature type="compositionally biased region" description="Low complexity" evidence="6">
    <location>
        <begin position="1121"/>
        <end position="1140"/>
    </location>
</feature>
<dbReference type="InterPro" id="IPR015500">
    <property type="entry name" value="Peptidase_S8_subtilisin-rel"/>
</dbReference>
<keyword evidence="3 5" id="KW-0378">Hydrolase</keyword>
<evidence type="ECO:0000313" key="10">
    <source>
        <dbReference type="Proteomes" id="UP000269154"/>
    </source>
</evidence>
<dbReference type="GO" id="GO:0006508">
    <property type="term" value="P:proteolysis"/>
    <property type="evidence" value="ECO:0007669"/>
    <property type="project" value="UniProtKB-KW"/>
</dbReference>
<dbReference type="SUPFAM" id="SSF52743">
    <property type="entry name" value="Subtilisin-like"/>
    <property type="match status" value="1"/>
</dbReference>
<keyword evidence="4 5" id="KW-0720">Serine protease</keyword>
<dbReference type="Pfam" id="PF13517">
    <property type="entry name" value="FG-GAP_3"/>
    <property type="match status" value="1"/>
</dbReference>
<feature type="active site" description="Charge relay system" evidence="5">
    <location>
        <position position="215"/>
    </location>
</feature>
<keyword evidence="10" id="KW-1185">Reference proteome</keyword>
<dbReference type="PROSITE" id="PS00138">
    <property type="entry name" value="SUBTILASE_SER"/>
    <property type="match status" value="1"/>
</dbReference>
<dbReference type="InterPro" id="IPR000209">
    <property type="entry name" value="Peptidase_S8/S53_dom"/>
</dbReference>
<feature type="domain" description="CARDB" evidence="8">
    <location>
        <begin position="1014"/>
        <end position="1124"/>
    </location>
</feature>
<dbReference type="EMBL" id="RCBY01000132">
    <property type="protein sequence ID" value="RQH34516.1"/>
    <property type="molecule type" value="Genomic_DNA"/>
</dbReference>
<comment type="similarity">
    <text evidence="5">Belongs to the peptidase S8 family.</text>
</comment>
<evidence type="ECO:0000256" key="1">
    <source>
        <dbReference type="ARBA" id="ARBA00022670"/>
    </source>
</evidence>
<feature type="active site" description="Charge relay system" evidence="5">
    <location>
        <position position="416"/>
    </location>
</feature>
<reference evidence="9 10" key="1">
    <citation type="journal article" date="2018" name="ACS Chem. Biol.">
        <title>Ketoreductase domain dysfunction expands chemodiversity: malyngamide biosynthesis in the cyanobacterium Okeania hirsuta.</title>
        <authorList>
            <person name="Moss N.A."/>
            <person name="Leao T."/>
            <person name="Rankin M."/>
            <person name="McCullough T.M."/>
            <person name="Qu P."/>
            <person name="Korobeynikov A."/>
            <person name="Smith J.L."/>
            <person name="Gerwick L."/>
            <person name="Gerwick W.H."/>
        </authorList>
    </citation>
    <scope>NUCLEOTIDE SEQUENCE [LARGE SCALE GENOMIC DNA]</scope>
    <source>
        <strain evidence="9 10">PAB10Feb10-1</strain>
    </source>
</reference>
<comment type="caution">
    <text evidence="9">The sequence shown here is derived from an EMBL/GenBank/DDBJ whole genome shotgun (WGS) entry which is preliminary data.</text>
</comment>
<feature type="region of interest" description="Disordered" evidence="6">
    <location>
        <begin position="488"/>
        <end position="518"/>
    </location>
</feature>
<dbReference type="Gene3D" id="2.60.40.10">
    <property type="entry name" value="Immunoglobulins"/>
    <property type="match status" value="1"/>
</dbReference>
<evidence type="ECO:0000256" key="4">
    <source>
        <dbReference type="ARBA" id="ARBA00022825"/>
    </source>
</evidence>
<dbReference type="PANTHER" id="PTHR46580">
    <property type="entry name" value="SENSOR KINASE-RELATED"/>
    <property type="match status" value="1"/>
</dbReference>
<dbReference type="SUPFAM" id="SSF69318">
    <property type="entry name" value="Integrin alpha N-terminal domain"/>
    <property type="match status" value="1"/>
</dbReference>
<evidence type="ECO:0000259" key="7">
    <source>
        <dbReference type="Pfam" id="PF00082"/>
    </source>
</evidence>
<evidence type="ECO:0000313" key="9">
    <source>
        <dbReference type="EMBL" id="RQH34516.1"/>
    </source>
</evidence>
<dbReference type="InterPro" id="IPR036852">
    <property type="entry name" value="Peptidase_S8/S53_dom_sf"/>
</dbReference>
<feature type="domain" description="Peptidase S8/S53" evidence="7">
    <location>
        <begin position="206"/>
        <end position="449"/>
    </location>
</feature>
<name>A0A3N6PPM9_9CYAN</name>
<dbReference type="Gene3D" id="3.40.50.200">
    <property type="entry name" value="Peptidase S8/S53 domain"/>
    <property type="match status" value="1"/>
</dbReference>
<dbReference type="PROSITE" id="PS51892">
    <property type="entry name" value="SUBTILASE"/>
    <property type="match status" value="1"/>
</dbReference>
<evidence type="ECO:0000256" key="3">
    <source>
        <dbReference type="ARBA" id="ARBA00022801"/>
    </source>
</evidence>
<evidence type="ECO:0000256" key="5">
    <source>
        <dbReference type="PROSITE-ProRule" id="PRU01240"/>
    </source>
</evidence>
<keyword evidence="2" id="KW-0732">Signal</keyword>
<dbReference type="Pfam" id="PF07705">
    <property type="entry name" value="CARDB"/>
    <property type="match status" value="1"/>
</dbReference>
<feature type="region of interest" description="Disordered" evidence="6">
    <location>
        <begin position="757"/>
        <end position="778"/>
    </location>
</feature>
<dbReference type="InterPro" id="IPR013517">
    <property type="entry name" value="FG-GAP"/>
</dbReference>
<evidence type="ECO:0000256" key="2">
    <source>
        <dbReference type="ARBA" id="ARBA00022729"/>
    </source>
</evidence>
<dbReference type="OrthoDB" id="468607at2"/>
<sequence>MGTEKADLLTGLPKEESSENSSEKPTDVTLPKEEKTSVDDDGEQSETDVINIPPEGKFTETPSSIASLEPEEKVSPEVLEAIANGEAQELLVSLDSSEIDALVEARMVEEGLEAGSDEILEYKAELLAELKKEEVFSDLPEGFEIIDDYGNLPISFVRFESEEPLLELLENDDVLGAAVPEVDETFLQESLPIINQPEAEAAGYTGEGTTVAVLDTGANPNAPGLEDRIVFAQDFGNDDGQDDNDGHGTNVSAIVAGVAPGTNIAALDVFDTFNEQGKSTSRVSNQIAAINWVIDNRNTYNIEAINMSLGGGKFTEPLSDDSSARGLAIEAAKSAGILTIVASGNNRYTDGIGRPAAYESAVSVGATYDYTGSYGDIDLDVVPDRVAVFSNSAQFLDILAPGAFINAGGFNVPGTSMAAPHVAGAVAVLSEAFPNESPDQILQRMLNSGDPITDHRNGITKPRLNLGAALEIESARLDNDNFLDSEILSGTSDSDSGTNVNATEQSGEPNHADVGGGNSLWWSWTAPTSGEVTVNTFGSDFDTVLAAYIGASVSNLTEVDSNDDSGSSRQSEIVFDAVGGTTYHFAVDGYLEATGNIAIDLSLETIGVENDNLSDSISLSGSSASATGNNINATIESGEPNHAENSGGSSVWWDWTAPSSGTVTIGTDGSNFDTILGIYTGDSVSNLTEVASDDDGGEGVQSLVTFEVVGGTNYKIAVDGFSGSEGNIVLDIELATSQISSQISNNDFANSATLSGTSDNATTSSINASKELGEPNHAGNDGGSSLWWNWTAPSSGLVTIDTFGSDFDTILAAYTGSSVSNLTEIASNDDSSGLQSQIAFQAVAGTNYQIAVDGFSGAAGNVELALFLEADTLANDDFADRISLSGSQINETATNENATVELEEPLHAGNDGGASLWWSWTAPNDGTLTVNTGGSDFDTILAAYTGSSLSNLTEIDSNDDSVNYGLQSEILFDVVEGETYNIAVDGFNGDFGNINLELILSTFENQIDLSSDVFEVTPQQVSPGDSIDIDFSVDNTGSDDATGFWVDFFLSEDANIDAQEDYLLGFTWIESLPGNSNSGVLSESFSLPTIDGFSWDEDADYQIGMLVDSFDAVAETDESNNTDTETISISTTSSEPSYTSTPVRINGVYEPIAGDFNGDNNTDILWYRPGPGQDFIWFFNSDGSFESSRFTVNGTYTPIVGDFNGDSTSDILWYRPGSGQDFIWFFDKDGNRTSSRFTVNGTYTPVAGDFDGSGTTDVLWYRPGTGQDFLWSFNSDGTFDSNRFTVNGTYTPIAGDFDASGTTDVLWYRPGTGQDFLWSFNSDGTFDSNRFTVNGTYTPIAGDFDASGTTDVLWYRPGTGQDFLWSFNSDGTFDSNRFTVNGTYTPIAGDFDASGTTDVLWYRPGTGQDFLWSFNSDGTFDSNRFTVNGTYTPIAGDFNGNLFSDILWYRPGTGQDFLWSFQ</sequence>
<dbReference type="RefSeq" id="WP_124155110.1">
    <property type="nucleotide sequence ID" value="NZ_CAWOLW010000038.1"/>
</dbReference>
<dbReference type="GO" id="GO:0004252">
    <property type="term" value="F:serine-type endopeptidase activity"/>
    <property type="evidence" value="ECO:0007669"/>
    <property type="project" value="UniProtKB-UniRule"/>
</dbReference>
<proteinExistence type="inferred from homology"/>
<feature type="compositionally biased region" description="Polar residues" evidence="6">
    <location>
        <begin position="488"/>
        <end position="508"/>
    </location>
</feature>
<dbReference type="InterPro" id="IPR023828">
    <property type="entry name" value="Peptidase_S8_Ser-AS"/>
</dbReference>
<feature type="region of interest" description="Disordered" evidence="6">
    <location>
        <begin position="1116"/>
        <end position="1140"/>
    </location>
</feature>
<dbReference type="PRINTS" id="PR00723">
    <property type="entry name" value="SUBTILISIN"/>
</dbReference>
<dbReference type="InterPro" id="IPR013783">
    <property type="entry name" value="Ig-like_fold"/>
</dbReference>
<protein>
    <recommendedName>
        <fullName evidence="11">Peptidase S8/S53 domain-containing protein</fullName>
    </recommendedName>
</protein>
<feature type="active site" description="Charge relay system" evidence="5">
    <location>
        <position position="247"/>
    </location>
</feature>
<feature type="region of interest" description="Disordered" evidence="6">
    <location>
        <begin position="1"/>
        <end position="72"/>
    </location>
</feature>
<dbReference type="Proteomes" id="UP000269154">
    <property type="component" value="Unassembled WGS sequence"/>
</dbReference>
<feature type="compositionally biased region" description="Basic and acidic residues" evidence="6">
    <location>
        <begin position="1"/>
        <end position="38"/>
    </location>
</feature>
<keyword evidence="1 5" id="KW-0645">Protease</keyword>
<organism evidence="9 10">
    <name type="scientific">Okeania hirsuta</name>
    <dbReference type="NCBI Taxonomy" id="1458930"/>
    <lineage>
        <taxon>Bacteria</taxon>
        <taxon>Bacillati</taxon>
        <taxon>Cyanobacteriota</taxon>
        <taxon>Cyanophyceae</taxon>
        <taxon>Oscillatoriophycideae</taxon>
        <taxon>Oscillatoriales</taxon>
        <taxon>Microcoleaceae</taxon>
        <taxon>Okeania</taxon>
    </lineage>
</organism>
<feature type="compositionally biased region" description="Polar residues" evidence="6">
    <location>
        <begin position="757"/>
        <end position="768"/>
    </location>
</feature>
<evidence type="ECO:0000259" key="8">
    <source>
        <dbReference type="Pfam" id="PF07705"/>
    </source>
</evidence>
<accession>A0A3N6PPM9</accession>
<evidence type="ECO:0000256" key="6">
    <source>
        <dbReference type="SAM" id="MobiDB-lite"/>
    </source>
</evidence>
<gene>
    <name evidence="9" type="ORF">D5R40_20630</name>
</gene>
<dbReference type="Pfam" id="PF00082">
    <property type="entry name" value="Peptidase_S8"/>
    <property type="match status" value="1"/>
</dbReference>
<dbReference type="PANTHER" id="PTHR46580:SF4">
    <property type="entry name" value="ATP_GTP-BINDING PROTEIN"/>
    <property type="match status" value="1"/>
</dbReference>